<keyword evidence="3" id="KW-1185">Reference proteome</keyword>
<evidence type="ECO:0000256" key="1">
    <source>
        <dbReference type="SAM" id="MobiDB-lite"/>
    </source>
</evidence>
<organism evidence="2 3">
    <name type="scientific">Blattamonas nauphoetae</name>
    <dbReference type="NCBI Taxonomy" id="2049346"/>
    <lineage>
        <taxon>Eukaryota</taxon>
        <taxon>Metamonada</taxon>
        <taxon>Preaxostyla</taxon>
        <taxon>Oxymonadida</taxon>
        <taxon>Blattamonas</taxon>
    </lineage>
</organism>
<feature type="region of interest" description="Disordered" evidence="1">
    <location>
        <begin position="299"/>
        <end position="339"/>
    </location>
</feature>
<accession>A0ABQ9WWQ5</accession>
<dbReference type="EMBL" id="JARBJD010000321">
    <property type="protein sequence ID" value="KAK2943936.1"/>
    <property type="molecule type" value="Genomic_DNA"/>
</dbReference>
<evidence type="ECO:0000313" key="2">
    <source>
        <dbReference type="EMBL" id="KAK2943936.1"/>
    </source>
</evidence>
<name>A0ABQ9WWQ5_9EUKA</name>
<protein>
    <recommendedName>
        <fullName evidence="4">Ubiquitin conjugation factor E4 core domain-containing protein</fullName>
    </recommendedName>
</protein>
<evidence type="ECO:0000313" key="3">
    <source>
        <dbReference type="Proteomes" id="UP001281761"/>
    </source>
</evidence>
<feature type="compositionally biased region" description="Low complexity" evidence="1">
    <location>
        <begin position="309"/>
        <end position="324"/>
    </location>
</feature>
<proteinExistence type="predicted"/>
<reference evidence="2 3" key="1">
    <citation type="journal article" date="2022" name="bioRxiv">
        <title>Genomics of Preaxostyla Flagellates Illuminates Evolutionary Transitions and the Path Towards Mitochondrial Loss.</title>
        <authorList>
            <person name="Novak L.V.F."/>
            <person name="Treitli S.C."/>
            <person name="Pyrih J."/>
            <person name="Halakuc P."/>
            <person name="Pipaliya S.V."/>
            <person name="Vacek V."/>
            <person name="Brzon O."/>
            <person name="Soukal P."/>
            <person name="Eme L."/>
            <person name="Dacks J.B."/>
            <person name="Karnkowska A."/>
            <person name="Elias M."/>
            <person name="Hampl V."/>
        </authorList>
    </citation>
    <scope>NUCLEOTIDE SEQUENCE [LARGE SCALE GENOMIC DNA]</scope>
    <source>
        <strain evidence="2">NAU3</strain>
        <tissue evidence="2">Gut</tissue>
    </source>
</reference>
<comment type="caution">
    <text evidence="2">The sequence shown here is derived from an EMBL/GenBank/DDBJ whole genome shotgun (WGS) entry which is preliminary data.</text>
</comment>
<sequence>MSEQTSTASKDSDESLLKHENVKSLTSLVASKCESGEEVEWKELMEWFVCAVIGLNSKGLESNGSFWFDWDDVVVDGFGTARINLSASNSKSYPFYSPQSFSIGFVRMSRLFLNCIHRLSKANCLPKQINLYSRQHLMLQIFRDLIDRLVRTGHIVPACDPSKFEEIVSEHTSKFMKLNPTALNMVDNLRWMVQGAYSIVHLLETVGLVNHPVRVTDSEADPRSPHYQQFTKIVDPEVDKLITQFHQEVFQEARRIASWKEFLQKVSDGEEVEDDTSFLKLSFFRPTLLSLQAKFQTLASPKDGPDDNSTLSLHSSRSSPLTSLDAHLDPSLRTHSSSPNFRQESLRLLTILHSLLTSPLPPSLLTTPPPPSLIRYSINPHSLIQISDRRLGCLQQATVDRNEKFRSSLFDEIDNETLARSLVRCQRVCEFVGAEKCIDDLFNFIDRNVSALNTSNTLIRTAAFFLFQDLVETSCVLPLLPRLWDRFRTAFRDGQLEEQYSAEFDWDGLINADLSDDVVFVNSIFVMEALRHGSHEDQVLLLCHTSLNPLKPGQPPLDILFERTLRVNPLEFFNYVRKTDMDLPPTLLNTSLCGFHALCRRGVHFSLMETDTVRDGHHLANSFWMFSTPLISDTFELFLSFPPTLVVRFILPILTLKTDDSVLVDPLKELMSKLLLTTAPFGDLHSVRELYRSVGQSSCHCEDPSTESFITSDCESIEWLNIPTGFSSALALQINQPVAIDKCYKPSRLTKDISKFMSGYVTNIPH</sequence>
<evidence type="ECO:0008006" key="4">
    <source>
        <dbReference type="Google" id="ProtNLM"/>
    </source>
</evidence>
<gene>
    <name evidence="2" type="ORF">BLNAU_21139</name>
</gene>
<dbReference type="Proteomes" id="UP001281761">
    <property type="component" value="Unassembled WGS sequence"/>
</dbReference>